<feature type="domain" description="Response regulatory" evidence="6">
    <location>
        <begin position="3"/>
        <end position="120"/>
    </location>
</feature>
<dbReference type="OrthoDB" id="2585681at2"/>
<protein>
    <submittedName>
        <fullName evidence="7">Two-component system response regulator YesN</fullName>
    </submittedName>
</protein>
<keyword evidence="2" id="KW-0238">DNA-binding</keyword>
<feature type="modified residue" description="4-aspartylphosphate" evidence="4">
    <location>
        <position position="55"/>
    </location>
</feature>
<evidence type="ECO:0000259" key="5">
    <source>
        <dbReference type="PROSITE" id="PS01124"/>
    </source>
</evidence>
<feature type="domain" description="HTH araC/xylS-type" evidence="5">
    <location>
        <begin position="361"/>
        <end position="459"/>
    </location>
</feature>
<accession>A0A3D9S4L4</accession>
<dbReference type="Pfam" id="PF12833">
    <property type="entry name" value="HTH_18"/>
    <property type="match status" value="1"/>
</dbReference>
<proteinExistence type="predicted"/>
<dbReference type="InterPro" id="IPR001789">
    <property type="entry name" value="Sig_transdc_resp-reg_receiver"/>
</dbReference>
<dbReference type="InterPro" id="IPR009057">
    <property type="entry name" value="Homeodomain-like_sf"/>
</dbReference>
<evidence type="ECO:0000256" key="2">
    <source>
        <dbReference type="ARBA" id="ARBA00023125"/>
    </source>
</evidence>
<sequence>MMKALIVDDDYFVRKCLIHTIPWQEHDVEIVGEAENGEKALAFMKGSEVNLVITDLTMPVMNGFELIKQVRLKHLGTWIVVLTCHREFQLIQEAVRLGAIDYIVKTELEDDTLNKSIERVIERIHTEEYRSVAVLDQKREAAEPWALFLTPVRPAVDWALPMRLIEPVGENSILVIPQQGIYVRQADMLEPYQQEASIYSEIDHNQWIVVLIRGIRQVTERTTVQLLTRYRDERLFYEFGYDKTGYEVDWGTLETRSQEDETALALLRQQWRSFYWIYNDEAFHSMLQKVNLHRPNVKLWMADVRSTVALWRHLDAIPGAAGWYRECEQFLFWQQWAEWLGGIRIALRHHELTEDVCIGILRAIGMVSQDLQASMNQTEVAKKVNLNRSYLSRCFKQYVGKPFQDLLNDLRVERATQLLETTNEPVYQIAEMTGFLDEKYFSKFYKQQTGKLPKHVRQS</sequence>
<dbReference type="InterPro" id="IPR018060">
    <property type="entry name" value="HTH_AraC"/>
</dbReference>
<dbReference type="SMART" id="SM00448">
    <property type="entry name" value="REC"/>
    <property type="match status" value="1"/>
</dbReference>
<dbReference type="SUPFAM" id="SSF52172">
    <property type="entry name" value="CheY-like"/>
    <property type="match status" value="1"/>
</dbReference>
<keyword evidence="3" id="KW-0804">Transcription</keyword>
<dbReference type="PANTHER" id="PTHR43280:SF2">
    <property type="entry name" value="HTH-TYPE TRANSCRIPTIONAL REGULATOR EXSA"/>
    <property type="match status" value="1"/>
</dbReference>
<evidence type="ECO:0000259" key="6">
    <source>
        <dbReference type="PROSITE" id="PS50110"/>
    </source>
</evidence>
<evidence type="ECO:0000256" key="1">
    <source>
        <dbReference type="ARBA" id="ARBA00023015"/>
    </source>
</evidence>
<dbReference type="RefSeq" id="WP_116189452.1">
    <property type="nucleotide sequence ID" value="NZ_QTTN01000013.1"/>
</dbReference>
<dbReference type="PROSITE" id="PS50110">
    <property type="entry name" value="RESPONSE_REGULATORY"/>
    <property type="match status" value="1"/>
</dbReference>
<dbReference type="PROSITE" id="PS01124">
    <property type="entry name" value="HTH_ARAC_FAMILY_2"/>
    <property type="match status" value="1"/>
</dbReference>
<dbReference type="GO" id="GO:0003700">
    <property type="term" value="F:DNA-binding transcription factor activity"/>
    <property type="evidence" value="ECO:0007669"/>
    <property type="project" value="InterPro"/>
</dbReference>
<dbReference type="GO" id="GO:0000160">
    <property type="term" value="P:phosphorelay signal transduction system"/>
    <property type="evidence" value="ECO:0007669"/>
    <property type="project" value="InterPro"/>
</dbReference>
<evidence type="ECO:0000256" key="4">
    <source>
        <dbReference type="PROSITE-ProRule" id="PRU00169"/>
    </source>
</evidence>
<dbReference type="InterPro" id="IPR011006">
    <property type="entry name" value="CheY-like_superfamily"/>
</dbReference>
<comment type="caution">
    <text evidence="7">The sequence shown here is derived from an EMBL/GenBank/DDBJ whole genome shotgun (WGS) entry which is preliminary data.</text>
</comment>
<dbReference type="PANTHER" id="PTHR43280">
    <property type="entry name" value="ARAC-FAMILY TRANSCRIPTIONAL REGULATOR"/>
    <property type="match status" value="1"/>
</dbReference>
<dbReference type="AlphaFoldDB" id="A0A3D9S4L4"/>
<evidence type="ECO:0000313" key="8">
    <source>
        <dbReference type="Proteomes" id="UP000256304"/>
    </source>
</evidence>
<dbReference type="InterPro" id="IPR018062">
    <property type="entry name" value="HTH_AraC-typ_CS"/>
</dbReference>
<reference evidence="7 8" key="1">
    <citation type="submission" date="2018-08" db="EMBL/GenBank/DDBJ databases">
        <title>Genomic Encyclopedia of Type Strains, Phase III (KMG-III): the genomes of soil and plant-associated and newly described type strains.</title>
        <authorList>
            <person name="Whitman W."/>
        </authorList>
    </citation>
    <scope>NUCLEOTIDE SEQUENCE [LARGE SCALE GENOMIC DNA]</scope>
    <source>
        <strain evidence="7 8">CGMCC 1.10966</strain>
    </source>
</reference>
<name>A0A3D9S4L4_9BACL</name>
<keyword evidence="1" id="KW-0805">Transcription regulation</keyword>
<dbReference type="Gene3D" id="3.40.50.2300">
    <property type="match status" value="1"/>
</dbReference>
<organism evidence="7 8">
    <name type="scientific">Paenibacillus taihuensis</name>
    <dbReference type="NCBI Taxonomy" id="1156355"/>
    <lineage>
        <taxon>Bacteria</taxon>
        <taxon>Bacillati</taxon>
        <taxon>Bacillota</taxon>
        <taxon>Bacilli</taxon>
        <taxon>Bacillales</taxon>
        <taxon>Paenibacillaceae</taxon>
        <taxon>Paenibacillus</taxon>
    </lineage>
</organism>
<dbReference type="Proteomes" id="UP000256304">
    <property type="component" value="Unassembled WGS sequence"/>
</dbReference>
<evidence type="ECO:0000313" key="7">
    <source>
        <dbReference type="EMBL" id="REE85141.1"/>
    </source>
</evidence>
<dbReference type="GO" id="GO:0043565">
    <property type="term" value="F:sequence-specific DNA binding"/>
    <property type="evidence" value="ECO:0007669"/>
    <property type="project" value="InterPro"/>
</dbReference>
<evidence type="ECO:0000256" key="3">
    <source>
        <dbReference type="ARBA" id="ARBA00023163"/>
    </source>
</evidence>
<gene>
    <name evidence="7" type="ORF">A8990_11359</name>
</gene>
<dbReference type="CDD" id="cd17536">
    <property type="entry name" value="REC_YesN-like"/>
    <property type="match status" value="1"/>
</dbReference>
<dbReference type="Pfam" id="PF00072">
    <property type="entry name" value="Response_reg"/>
    <property type="match status" value="1"/>
</dbReference>
<dbReference type="Gene3D" id="1.10.10.60">
    <property type="entry name" value="Homeodomain-like"/>
    <property type="match status" value="2"/>
</dbReference>
<dbReference type="SMART" id="SM00342">
    <property type="entry name" value="HTH_ARAC"/>
    <property type="match status" value="1"/>
</dbReference>
<keyword evidence="4" id="KW-0597">Phosphoprotein</keyword>
<keyword evidence="8" id="KW-1185">Reference proteome</keyword>
<dbReference type="SUPFAM" id="SSF46689">
    <property type="entry name" value="Homeodomain-like"/>
    <property type="match status" value="1"/>
</dbReference>
<dbReference type="PROSITE" id="PS00041">
    <property type="entry name" value="HTH_ARAC_FAMILY_1"/>
    <property type="match status" value="1"/>
</dbReference>
<dbReference type="EMBL" id="QTTN01000013">
    <property type="protein sequence ID" value="REE85141.1"/>
    <property type="molecule type" value="Genomic_DNA"/>
</dbReference>